<evidence type="ECO:0000313" key="3">
    <source>
        <dbReference type="Proteomes" id="UP000823775"/>
    </source>
</evidence>
<name>A0ABS8V9J0_DATST</name>
<organism evidence="2 3">
    <name type="scientific">Datura stramonium</name>
    <name type="common">Jimsonweed</name>
    <name type="synonym">Common thornapple</name>
    <dbReference type="NCBI Taxonomy" id="4076"/>
    <lineage>
        <taxon>Eukaryota</taxon>
        <taxon>Viridiplantae</taxon>
        <taxon>Streptophyta</taxon>
        <taxon>Embryophyta</taxon>
        <taxon>Tracheophyta</taxon>
        <taxon>Spermatophyta</taxon>
        <taxon>Magnoliopsida</taxon>
        <taxon>eudicotyledons</taxon>
        <taxon>Gunneridae</taxon>
        <taxon>Pentapetalae</taxon>
        <taxon>asterids</taxon>
        <taxon>lamiids</taxon>
        <taxon>Solanales</taxon>
        <taxon>Solanaceae</taxon>
        <taxon>Solanoideae</taxon>
        <taxon>Datureae</taxon>
        <taxon>Datura</taxon>
    </lineage>
</organism>
<dbReference type="EMBL" id="JACEIK010003729">
    <property type="protein sequence ID" value="MCD9642865.1"/>
    <property type="molecule type" value="Genomic_DNA"/>
</dbReference>
<feature type="region of interest" description="Disordered" evidence="1">
    <location>
        <begin position="66"/>
        <end position="136"/>
    </location>
</feature>
<evidence type="ECO:0000256" key="1">
    <source>
        <dbReference type="SAM" id="MobiDB-lite"/>
    </source>
</evidence>
<dbReference type="Proteomes" id="UP000823775">
    <property type="component" value="Unassembled WGS sequence"/>
</dbReference>
<protein>
    <submittedName>
        <fullName evidence="2">Uncharacterized protein</fullName>
    </submittedName>
</protein>
<reference evidence="2 3" key="1">
    <citation type="journal article" date="2021" name="BMC Genomics">
        <title>Datura genome reveals duplications of psychoactive alkaloid biosynthetic genes and high mutation rate following tissue culture.</title>
        <authorList>
            <person name="Rajewski A."/>
            <person name="Carter-House D."/>
            <person name="Stajich J."/>
            <person name="Litt A."/>
        </authorList>
    </citation>
    <scope>NUCLEOTIDE SEQUENCE [LARGE SCALE GENOMIC DNA]</scope>
    <source>
        <strain evidence="2">AR-01</strain>
    </source>
</reference>
<keyword evidence="3" id="KW-1185">Reference proteome</keyword>
<proteinExistence type="predicted"/>
<feature type="compositionally biased region" description="Basic and acidic residues" evidence="1">
    <location>
        <begin position="97"/>
        <end position="124"/>
    </location>
</feature>
<evidence type="ECO:0000313" key="2">
    <source>
        <dbReference type="EMBL" id="MCD9642865.1"/>
    </source>
</evidence>
<feature type="compositionally biased region" description="Acidic residues" evidence="1">
    <location>
        <begin position="80"/>
        <end position="96"/>
    </location>
</feature>
<accession>A0ABS8V9J0</accession>
<sequence length="136" mass="15469">MVGHNELFFNTTGHLIAHSDHFPQNPKTVSQTYGRIVRAVERTYGPLSMLVGFQVQCLQKETRSNKKLLHGKKLLRSEEGNNDDEESRDDDNEAEESVEKENSAEWSSDKDCAVEESSKQKEDSDSPTMPDVRSKR</sequence>
<comment type="caution">
    <text evidence="2">The sequence shown here is derived from an EMBL/GenBank/DDBJ whole genome shotgun (WGS) entry which is preliminary data.</text>
</comment>
<gene>
    <name evidence="2" type="ORF">HAX54_029899</name>
</gene>